<dbReference type="RefSeq" id="WP_161045424.1">
    <property type="nucleotide sequence ID" value="NZ_WWCS01000007.1"/>
</dbReference>
<accession>A0ABW9WGU8</accession>
<feature type="transmembrane region" description="Helical" evidence="5">
    <location>
        <begin position="59"/>
        <end position="79"/>
    </location>
</feature>
<dbReference type="EMBL" id="WWCS01000007">
    <property type="protein sequence ID" value="MYN40364.1"/>
    <property type="molecule type" value="Genomic_DNA"/>
</dbReference>
<dbReference type="Pfam" id="PF05101">
    <property type="entry name" value="VirB3"/>
    <property type="match status" value="1"/>
</dbReference>
<evidence type="ECO:0000313" key="6">
    <source>
        <dbReference type="EMBL" id="MYN40364.1"/>
    </source>
</evidence>
<evidence type="ECO:0000313" key="7">
    <source>
        <dbReference type="Proteomes" id="UP000466332"/>
    </source>
</evidence>
<name>A0ABW9WGU8_9BURK</name>
<keyword evidence="4 5" id="KW-0472">Membrane</keyword>
<reference evidence="6 7" key="1">
    <citation type="submission" date="2019-12" db="EMBL/GenBank/DDBJ databases">
        <title>Novel species isolated from a subtropical stream in China.</title>
        <authorList>
            <person name="Lu H."/>
        </authorList>
    </citation>
    <scope>NUCLEOTIDE SEQUENCE [LARGE SCALE GENOMIC DNA]</scope>
    <source>
        <strain evidence="6 7">FT109W</strain>
    </source>
</reference>
<keyword evidence="2 5" id="KW-0812">Transmembrane</keyword>
<dbReference type="Proteomes" id="UP000466332">
    <property type="component" value="Unassembled WGS sequence"/>
</dbReference>
<organism evidence="6 7">
    <name type="scientific">Duganella margarita</name>
    <dbReference type="NCBI Taxonomy" id="2692170"/>
    <lineage>
        <taxon>Bacteria</taxon>
        <taxon>Pseudomonadati</taxon>
        <taxon>Pseudomonadota</taxon>
        <taxon>Betaproteobacteria</taxon>
        <taxon>Burkholderiales</taxon>
        <taxon>Oxalobacteraceae</taxon>
        <taxon>Telluria group</taxon>
        <taxon>Duganella</taxon>
    </lineage>
</organism>
<feature type="transmembrane region" description="Helical" evidence="5">
    <location>
        <begin position="29"/>
        <end position="53"/>
    </location>
</feature>
<proteinExistence type="predicted"/>
<dbReference type="InterPro" id="IPR007792">
    <property type="entry name" value="T4SS_VirB3/TrbD/AvhB"/>
</dbReference>
<evidence type="ECO:0000256" key="3">
    <source>
        <dbReference type="ARBA" id="ARBA00022989"/>
    </source>
</evidence>
<evidence type="ECO:0000256" key="1">
    <source>
        <dbReference type="ARBA" id="ARBA00004370"/>
    </source>
</evidence>
<evidence type="ECO:0000256" key="2">
    <source>
        <dbReference type="ARBA" id="ARBA00022692"/>
    </source>
</evidence>
<keyword evidence="7" id="KW-1185">Reference proteome</keyword>
<sequence length="121" mass="14016">MQRNSSNENEGLAMDDFDDPFFRGCTRPAMLLGIPLMPMVMVTLACALAGVWLAYLFTAYALLGAATVYIPLVLEMRAATKKDDQRLRQLWLRVRMRLLHWSSRLRWGAYSYSPHNYQRRS</sequence>
<protein>
    <submittedName>
        <fullName evidence="6">Type IV secretion system protein VirB3</fullName>
    </submittedName>
</protein>
<evidence type="ECO:0000256" key="5">
    <source>
        <dbReference type="SAM" id="Phobius"/>
    </source>
</evidence>
<evidence type="ECO:0000256" key="4">
    <source>
        <dbReference type="ARBA" id="ARBA00023136"/>
    </source>
</evidence>
<comment type="subcellular location">
    <subcellularLocation>
        <location evidence="1">Membrane</location>
    </subcellularLocation>
</comment>
<keyword evidence="3 5" id="KW-1133">Transmembrane helix</keyword>
<gene>
    <name evidence="6" type="ORF">GTP55_13360</name>
</gene>
<comment type="caution">
    <text evidence="6">The sequence shown here is derived from an EMBL/GenBank/DDBJ whole genome shotgun (WGS) entry which is preliminary data.</text>
</comment>